<dbReference type="Proteomes" id="UP001215503">
    <property type="component" value="Unassembled WGS sequence"/>
</dbReference>
<comment type="caution">
    <text evidence="1">The sequence shown here is derived from an EMBL/GenBank/DDBJ whole genome shotgun (WGS) entry which is preliminary data.</text>
</comment>
<name>A0ABT5YLN4_9PROT</name>
<evidence type="ECO:0000313" key="2">
    <source>
        <dbReference type="Proteomes" id="UP001215503"/>
    </source>
</evidence>
<dbReference type="EMBL" id="JARHUD010000004">
    <property type="protein sequence ID" value="MDF2095772.1"/>
    <property type="molecule type" value="Genomic_DNA"/>
</dbReference>
<proteinExistence type="predicted"/>
<sequence>MSIWTDSAAARPVYQTDRQDRLESGRLEPVNCFSLANWENEGGAVPLPEPARTEQPAIG</sequence>
<organism evidence="1 2">
    <name type="scientific">Aquibaculum arenosum</name>
    <dbReference type="NCBI Taxonomy" id="3032591"/>
    <lineage>
        <taxon>Bacteria</taxon>
        <taxon>Pseudomonadati</taxon>
        <taxon>Pseudomonadota</taxon>
        <taxon>Alphaproteobacteria</taxon>
        <taxon>Rhodospirillales</taxon>
        <taxon>Rhodovibrionaceae</taxon>
        <taxon>Aquibaculum</taxon>
    </lineage>
</organism>
<keyword evidence="2" id="KW-1185">Reference proteome</keyword>
<gene>
    <name evidence="1" type="ORF">P2G67_07265</name>
</gene>
<reference evidence="1 2" key="1">
    <citation type="submission" date="2023-03" db="EMBL/GenBank/DDBJ databases">
        <title>Fodinicurvata sp. CAU 1616 isolated from sea sendiment.</title>
        <authorList>
            <person name="Kim W."/>
        </authorList>
    </citation>
    <scope>NUCLEOTIDE SEQUENCE [LARGE SCALE GENOMIC DNA]</scope>
    <source>
        <strain evidence="1 2">CAU 1616</strain>
    </source>
</reference>
<protein>
    <submittedName>
        <fullName evidence="1">Uncharacterized protein</fullName>
    </submittedName>
</protein>
<evidence type="ECO:0000313" key="1">
    <source>
        <dbReference type="EMBL" id="MDF2095772.1"/>
    </source>
</evidence>
<dbReference type="RefSeq" id="WP_275821512.1">
    <property type="nucleotide sequence ID" value="NZ_JARHUD010000004.1"/>
</dbReference>
<accession>A0ABT5YLN4</accession>